<dbReference type="GO" id="GO:0016020">
    <property type="term" value="C:membrane"/>
    <property type="evidence" value="ECO:0007669"/>
    <property type="project" value="TreeGrafter"/>
</dbReference>
<keyword evidence="3" id="KW-0812">Transmembrane</keyword>
<evidence type="ECO:0000313" key="6">
    <source>
        <dbReference type="Proteomes" id="UP001151518"/>
    </source>
</evidence>
<protein>
    <submittedName>
        <fullName evidence="5">Medium-chain fatty acid-CoA ligase faa2</fullName>
        <ecNumber evidence="5">6.2.1.3</ecNumber>
    </submittedName>
</protein>
<dbReference type="EC" id="6.2.1.3" evidence="5"/>
<evidence type="ECO:0000256" key="2">
    <source>
        <dbReference type="ARBA" id="ARBA00022840"/>
    </source>
</evidence>
<dbReference type="InterPro" id="IPR000873">
    <property type="entry name" value="AMP-dep_synth/lig_dom"/>
</dbReference>
<dbReference type="GO" id="GO:0005524">
    <property type="term" value="F:ATP binding"/>
    <property type="evidence" value="ECO:0007669"/>
    <property type="project" value="UniProtKB-KW"/>
</dbReference>
<dbReference type="GO" id="GO:0004467">
    <property type="term" value="F:long-chain fatty acid-CoA ligase activity"/>
    <property type="evidence" value="ECO:0007669"/>
    <property type="project" value="UniProtKB-EC"/>
</dbReference>
<dbReference type="AlphaFoldDB" id="A0A9W8FXB0"/>
<keyword evidence="5" id="KW-0436">Ligase</keyword>
<dbReference type="Proteomes" id="UP001151518">
    <property type="component" value="Unassembled WGS sequence"/>
</dbReference>
<keyword evidence="1" id="KW-0547">Nucleotide-binding</keyword>
<comment type="caution">
    <text evidence="5">The sequence shown here is derived from an EMBL/GenBank/DDBJ whole genome shotgun (WGS) entry which is preliminary data.</text>
</comment>
<evidence type="ECO:0000313" key="5">
    <source>
        <dbReference type="EMBL" id="KAJ2669278.1"/>
    </source>
</evidence>
<dbReference type="PANTHER" id="PTHR43272:SF33">
    <property type="entry name" value="AMP-BINDING DOMAIN-CONTAINING PROTEIN-RELATED"/>
    <property type="match status" value="1"/>
</dbReference>
<dbReference type="GO" id="GO:0005783">
    <property type="term" value="C:endoplasmic reticulum"/>
    <property type="evidence" value="ECO:0007669"/>
    <property type="project" value="TreeGrafter"/>
</dbReference>
<proteinExistence type="predicted"/>
<reference evidence="5" key="1">
    <citation type="submission" date="2022-07" db="EMBL/GenBank/DDBJ databases">
        <title>Phylogenomic reconstructions and comparative analyses of Kickxellomycotina fungi.</title>
        <authorList>
            <person name="Reynolds N.K."/>
            <person name="Stajich J.E."/>
            <person name="Barry K."/>
            <person name="Grigoriev I.V."/>
            <person name="Crous P."/>
            <person name="Smith M.E."/>
        </authorList>
    </citation>
    <scope>NUCLEOTIDE SEQUENCE</scope>
    <source>
        <strain evidence="5">NRRL 3115</strain>
    </source>
</reference>
<dbReference type="OrthoDB" id="1700726at2759"/>
<feature type="domain" description="AMP-dependent synthetase/ligase" evidence="4">
    <location>
        <begin position="143"/>
        <end position="517"/>
    </location>
</feature>
<keyword evidence="3" id="KW-1133">Transmembrane helix</keyword>
<dbReference type="EMBL" id="JANBTW010000156">
    <property type="protein sequence ID" value="KAJ2669278.1"/>
    <property type="molecule type" value="Genomic_DNA"/>
</dbReference>
<dbReference type="Pfam" id="PF00501">
    <property type="entry name" value="AMP-binding"/>
    <property type="match status" value="1"/>
</dbReference>
<evidence type="ECO:0000256" key="1">
    <source>
        <dbReference type="ARBA" id="ARBA00022741"/>
    </source>
</evidence>
<name>A0A9W8FXB0_9FUNG</name>
<keyword evidence="2" id="KW-0067">ATP-binding</keyword>
<evidence type="ECO:0000259" key="4">
    <source>
        <dbReference type="Pfam" id="PF00501"/>
    </source>
</evidence>
<keyword evidence="3" id="KW-0472">Membrane</keyword>
<evidence type="ECO:0000256" key="3">
    <source>
        <dbReference type="SAM" id="Phobius"/>
    </source>
</evidence>
<accession>A0A9W8FXB0</accession>
<dbReference type="PANTHER" id="PTHR43272">
    <property type="entry name" value="LONG-CHAIN-FATTY-ACID--COA LIGASE"/>
    <property type="match status" value="1"/>
</dbReference>
<dbReference type="InterPro" id="IPR042099">
    <property type="entry name" value="ANL_N_sf"/>
</dbReference>
<feature type="transmembrane region" description="Helical" evidence="3">
    <location>
        <begin position="7"/>
        <end position="26"/>
    </location>
</feature>
<dbReference type="SUPFAM" id="SSF56801">
    <property type="entry name" value="Acetyl-CoA synthetase-like"/>
    <property type="match status" value="1"/>
</dbReference>
<gene>
    <name evidence="5" type="primary">FAA2_11</name>
    <name evidence="5" type="ORF">GGI25_006207</name>
</gene>
<sequence>MPVLVDPALVLAIGVAIATAAVYFYYFSPQANQPDIHPLQLAQQSSVSSTRESSSESAVYRSKLAPKGTPLVASPSNEVSTLRDLFRIGRRVHRLDAAKFCVGNKITKTSSEEIAARSIALAGGLLRTVSAAATACGSDVKAAAVCIASSVDFLVAYQACVEAGIVAIPIPITETPVAVEAILKHSKARVLIASNTMTYRYCASIKNSLLTHTIVVGDLDGSDASTAVRQATKVISFRELEQGEAPEQDAVIEPSDAAYVIYTADCDAQPPHGTVITHTNALAAVSGLLSNLPANQSFSAKDTFMSTSSMANATNLIFINLALMHGCSIAILDTIDAEKFAKTAYILEPTFLYLDPFITRDLVQLFHSHVVRYPTFEYKMFMTGYRGIVDSLKRGMTPKTNFWDLLYFRHYRNLIGGKVRLMYVDGPLTPSKSIEWLRAVHGAKVIPIFGTVQASAIITAGSYYDYASAIVAHNVGAPLACNEIKVVDSDKDTDGVALNVEGGANPCGILAVRGPNVCDSEWCADRQKKVEGVGSRSSDDGWLKLPIYAEILPNGTIDIIGSDQTVVSSPLTPTGHLFVERLECVLASSRIVTDVCVVAEPNARKLDIVAYPRPTELASAARKTKREYKLNSIDDYPWTAEYVRDKLIGIIRSTSGYEWFSEIPAADIRVKLVSEPFLVKNHMAHPDGSNNRLTAKKLLSKK</sequence>
<organism evidence="5 6">
    <name type="scientific">Coemansia spiralis</name>
    <dbReference type="NCBI Taxonomy" id="417178"/>
    <lineage>
        <taxon>Eukaryota</taxon>
        <taxon>Fungi</taxon>
        <taxon>Fungi incertae sedis</taxon>
        <taxon>Zoopagomycota</taxon>
        <taxon>Kickxellomycotina</taxon>
        <taxon>Kickxellomycetes</taxon>
        <taxon>Kickxellales</taxon>
        <taxon>Kickxellaceae</taxon>
        <taxon>Coemansia</taxon>
    </lineage>
</organism>
<dbReference type="Gene3D" id="3.40.50.12780">
    <property type="entry name" value="N-terminal domain of ligase-like"/>
    <property type="match status" value="1"/>
</dbReference>